<keyword evidence="2" id="KW-1133">Transmembrane helix</keyword>
<feature type="transmembrane region" description="Helical" evidence="2">
    <location>
        <begin position="377"/>
        <end position="399"/>
    </location>
</feature>
<feature type="transmembrane region" description="Helical" evidence="2">
    <location>
        <begin position="155"/>
        <end position="172"/>
    </location>
</feature>
<name>A0A7W4Z534_9ACTN</name>
<dbReference type="Pfam" id="PF07907">
    <property type="entry name" value="YibE_F"/>
    <property type="match status" value="1"/>
</dbReference>
<accession>A0A7W4Z534</accession>
<dbReference type="InterPro" id="IPR012507">
    <property type="entry name" value="YibE_F"/>
</dbReference>
<organism evidence="3 4">
    <name type="scientific">Nocardioides soli</name>
    <dbReference type="NCBI Taxonomy" id="1036020"/>
    <lineage>
        <taxon>Bacteria</taxon>
        <taxon>Bacillati</taxon>
        <taxon>Actinomycetota</taxon>
        <taxon>Actinomycetes</taxon>
        <taxon>Propionibacteriales</taxon>
        <taxon>Nocardioidaceae</taxon>
        <taxon>Nocardioides</taxon>
    </lineage>
</organism>
<dbReference type="AlphaFoldDB" id="A0A7W4Z534"/>
<dbReference type="RefSeq" id="WP_183595379.1">
    <property type="nucleotide sequence ID" value="NZ_JACHWR010000006.1"/>
</dbReference>
<evidence type="ECO:0000313" key="3">
    <source>
        <dbReference type="EMBL" id="MBB3045380.1"/>
    </source>
</evidence>
<dbReference type="PANTHER" id="PTHR41771">
    <property type="entry name" value="MEMBRANE PROTEIN-RELATED"/>
    <property type="match status" value="1"/>
</dbReference>
<dbReference type="EMBL" id="JACHWR010000006">
    <property type="protein sequence ID" value="MBB3045380.1"/>
    <property type="molecule type" value="Genomic_DNA"/>
</dbReference>
<feature type="transmembrane region" description="Helical" evidence="2">
    <location>
        <begin position="177"/>
        <end position="195"/>
    </location>
</feature>
<comment type="caution">
    <text evidence="3">The sequence shown here is derived from an EMBL/GenBank/DDBJ whole genome shotgun (WGS) entry which is preliminary data.</text>
</comment>
<evidence type="ECO:0000256" key="2">
    <source>
        <dbReference type="SAM" id="Phobius"/>
    </source>
</evidence>
<reference evidence="3 4" key="1">
    <citation type="submission" date="2020-08" db="EMBL/GenBank/DDBJ databases">
        <title>Sequencing the genomes of 1000 actinobacteria strains.</title>
        <authorList>
            <person name="Klenk H.-P."/>
        </authorList>
    </citation>
    <scope>NUCLEOTIDE SEQUENCE [LARGE SCALE GENOMIC DNA]</scope>
    <source>
        <strain evidence="3 4">DSM 105498</strain>
    </source>
</reference>
<feature type="region of interest" description="Disordered" evidence="1">
    <location>
        <begin position="1"/>
        <end position="20"/>
    </location>
</feature>
<gene>
    <name evidence="3" type="ORF">FHU40_005237</name>
</gene>
<feature type="transmembrane region" description="Helical" evidence="2">
    <location>
        <begin position="275"/>
        <end position="293"/>
    </location>
</feature>
<keyword evidence="4" id="KW-1185">Reference proteome</keyword>
<feature type="transmembrane region" description="Helical" evidence="2">
    <location>
        <begin position="233"/>
        <end position="255"/>
    </location>
</feature>
<feature type="transmembrane region" description="Helical" evidence="2">
    <location>
        <begin position="334"/>
        <end position="357"/>
    </location>
</feature>
<evidence type="ECO:0000313" key="4">
    <source>
        <dbReference type="Proteomes" id="UP000589626"/>
    </source>
</evidence>
<proteinExistence type="predicted"/>
<keyword evidence="2" id="KW-0812">Transmembrane</keyword>
<evidence type="ECO:0000256" key="1">
    <source>
        <dbReference type="SAM" id="MobiDB-lite"/>
    </source>
</evidence>
<sequence>MGAGHSHGSHRAGRGGADDGLEVPRTPRLVLLVSLGLAGIATVVGLIALWPDGGEVDRIKEGAPFAVPGVTFPTATVDSVGSPCTAEEIGRGGDCGRIRVTIDEGAGEGDRATLDVSPQVMESGLTAGDRVKVQRSPAADGGDAAYSYFGTVRSGPLLVLTLVFVGLVLVVARWRGLFALFGLVFSGLVIWRFVLPALLTGGPGVAIGLTGAALILFVVLYTTHGFSLRTSTALAGTLVGVALTAGIGVVATSATRATGVADEQAGILSALVGDLDFQSLFACAVLIAGLGVLNDVTITQSSAVWEIRAAAPGMGRAEVFASGMRIGRDHIASTIYTIVFAYAGTALAVLLVLQLYGLPVEDLLTTEDITQELVRTLASSIGLVLAVPLTTAIATLVVASARPREPVAY</sequence>
<feature type="transmembrane region" description="Helical" evidence="2">
    <location>
        <begin position="201"/>
        <end position="221"/>
    </location>
</feature>
<protein>
    <submittedName>
        <fullName evidence="3">Putative membrane protein</fullName>
    </submittedName>
</protein>
<dbReference type="Proteomes" id="UP000589626">
    <property type="component" value="Unassembled WGS sequence"/>
</dbReference>
<keyword evidence="2" id="KW-0472">Membrane</keyword>
<dbReference type="PANTHER" id="PTHR41771:SF1">
    <property type="entry name" value="MEMBRANE PROTEIN"/>
    <property type="match status" value="1"/>
</dbReference>
<feature type="transmembrane region" description="Helical" evidence="2">
    <location>
        <begin position="29"/>
        <end position="50"/>
    </location>
</feature>